<sequence>AHKFIVDSGLPQQKKMGMHAGGSRGLLVKDILHLRSPVSLVQRVIPKFLNR</sequence>
<name>A0A0B6YTZ9_9EUPU</name>
<proteinExistence type="predicted"/>
<reference evidence="1" key="1">
    <citation type="submission" date="2014-12" db="EMBL/GenBank/DDBJ databases">
        <title>Insight into the proteome of Arion vulgaris.</title>
        <authorList>
            <person name="Aradska J."/>
            <person name="Bulat T."/>
            <person name="Smidak R."/>
            <person name="Sarate P."/>
            <person name="Gangsoo J."/>
            <person name="Sialana F."/>
            <person name="Bilban M."/>
            <person name="Lubec G."/>
        </authorList>
    </citation>
    <scope>NUCLEOTIDE SEQUENCE</scope>
    <source>
        <tissue evidence="1">Skin</tissue>
    </source>
</reference>
<gene>
    <name evidence="1" type="primary">ORF35759</name>
</gene>
<protein>
    <submittedName>
        <fullName evidence="1">Uncharacterized protein</fullName>
    </submittedName>
</protein>
<feature type="non-terminal residue" evidence="1">
    <location>
        <position position="1"/>
    </location>
</feature>
<evidence type="ECO:0000313" key="1">
    <source>
        <dbReference type="EMBL" id="CEK59276.1"/>
    </source>
</evidence>
<dbReference type="EMBL" id="HACG01012411">
    <property type="protein sequence ID" value="CEK59276.1"/>
    <property type="molecule type" value="Transcribed_RNA"/>
</dbReference>
<accession>A0A0B6YTZ9</accession>
<dbReference type="AlphaFoldDB" id="A0A0B6YTZ9"/>
<organism evidence="1">
    <name type="scientific">Arion vulgaris</name>
    <dbReference type="NCBI Taxonomy" id="1028688"/>
    <lineage>
        <taxon>Eukaryota</taxon>
        <taxon>Metazoa</taxon>
        <taxon>Spiralia</taxon>
        <taxon>Lophotrochozoa</taxon>
        <taxon>Mollusca</taxon>
        <taxon>Gastropoda</taxon>
        <taxon>Heterobranchia</taxon>
        <taxon>Euthyneura</taxon>
        <taxon>Panpulmonata</taxon>
        <taxon>Eupulmonata</taxon>
        <taxon>Stylommatophora</taxon>
        <taxon>Helicina</taxon>
        <taxon>Arionoidea</taxon>
        <taxon>Arionidae</taxon>
        <taxon>Arion</taxon>
    </lineage>
</organism>